<dbReference type="HOGENOM" id="CLU_014330_4_1_1"/>
<accession>G8YMM2</accession>
<dbReference type="NCBIfam" id="TIGR00459">
    <property type="entry name" value="aspS_bact"/>
    <property type="match status" value="1"/>
</dbReference>
<dbReference type="Proteomes" id="UP000005222">
    <property type="component" value="Chromosome E"/>
</dbReference>
<dbReference type="Pfam" id="PF00152">
    <property type="entry name" value="tRNA-synt_2"/>
    <property type="match status" value="1"/>
</dbReference>
<dbReference type="GO" id="GO:0003676">
    <property type="term" value="F:nucleic acid binding"/>
    <property type="evidence" value="ECO:0007669"/>
    <property type="project" value="InterPro"/>
</dbReference>
<keyword evidence="5" id="KW-0648">Protein biosynthesis</keyword>
<organism evidence="8 9">
    <name type="scientific">Pichia sorbitophila (strain ATCC MYA-4447 / BCRC 22081 / CBS 7064 / NBRC 10061 / NRRL Y-12695)</name>
    <name type="common">Hybrid yeast</name>
    <dbReference type="NCBI Taxonomy" id="559304"/>
    <lineage>
        <taxon>Eukaryota</taxon>
        <taxon>Fungi</taxon>
        <taxon>Dikarya</taxon>
        <taxon>Ascomycota</taxon>
        <taxon>Saccharomycotina</taxon>
        <taxon>Pichiomycetes</taxon>
        <taxon>Debaryomycetaceae</taxon>
        <taxon>Millerozyma</taxon>
    </lineage>
</organism>
<dbReference type="InterPro" id="IPR006195">
    <property type="entry name" value="aa-tRNA-synth_II"/>
</dbReference>
<dbReference type="Gene3D" id="3.30.930.10">
    <property type="entry name" value="Bira Bifunctional Protein, Domain 2"/>
    <property type="match status" value="1"/>
</dbReference>
<keyword evidence="6" id="KW-0030">Aminoacyl-tRNA synthetase</keyword>
<dbReference type="GO" id="GO:0005524">
    <property type="term" value="F:ATP binding"/>
    <property type="evidence" value="ECO:0007669"/>
    <property type="project" value="UniProtKB-KW"/>
</dbReference>
<sequence>MLQGISVAQTMRRGFGATRLWFGRMYSSSISGRLPDMKLTLEKFKFSASTHSINNIDTHINEYLTDSRKKVTLNGHIHRKPRIMASKSFAELRDSGGGIVQLVIAHEGNDLLAKQIKEANPEDSVSCSGYVKPKQRKEGESVTSWELEVDSYQVLNHSNLDASRLDRLKHSSPKDLPPQYRYLQLRMPFYQKALKFRSDASLQVRKTLIEKHAFTEIETPLLFKSTPEGAREFLVPTRTEGKFYALPQSPQQYKQILMSSGITRYFQIAKCFRDEDLRSDRQPEFTQIDLEMSFINDKDQVLYVIEDIVRAMMEKVGNLPLYRVSTNGQLEKVNWNPASSVPQLTKLTYNDALSKYGIDKPNLKYELEFEDISEFFSLSKSCEPFSVVEVCVLENLFDPAKQFKLPKIFSDPAAYPKRKPIILTIKNDADSNNWYQKLVEKGALVKKDNFSAEKLKERLSLDPGDVIAISSRQPLSYENPTPLGKFRQIAISEYPDKWRRKLIDESTGNPVSKYDTDSVFVGSWVVDFPLFSPSEIENSVDNGYPSYDDSSLTSTHHPFTMAKLEDYDLLENYPLKVRGEHYDLVINGVEVGGGSRRVHDAALQKFFFKNILQIQNYEALFGHLLKALSMGCPPHAGLALGFDRLCAMLVGSSSIKDVIAFPKNQSGVDPVVDSPSNVQNEVLSEYHVKIRSS</sequence>
<keyword evidence="4" id="KW-0067">ATP-binding</keyword>
<dbReference type="FunCoup" id="G8YMM2">
    <property type="interactions" value="1053"/>
</dbReference>
<dbReference type="GO" id="GO:0006422">
    <property type="term" value="P:aspartyl-tRNA aminoacylation"/>
    <property type="evidence" value="ECO:0007669"/>
    <property type="project" value="TreeGrafter"/>
</dbReference>
<dbReference type="SUPFAM" id="SSF55681">
    <property type="entry name" value="Class II aaRS and biotin synthetases"/>
    <property type="match status" value="1"/>
</dbReference>
<dbReference type="HAMAP" id="MF_00044">
    <property type="entry name" value="Asp_tRNA_synth_type1"/>
    <property type="match status" value="1"/>
</dbReference>
<dbReference type="PANTHER" id="PTHR22594:SF5">
    <property type="entry name" value="ASPARTATE--TRNA LIGASE, MITOCHONDRIAL"/>
    <property type="match status" value="1"/>
</dbReference>
<evidence type="ECO:0000313" key="8">
    <source>
        <dbReference type="EMBL" id="CCE79190.1"/>
    </source>
</evidence>
<dbReference type="InterPro" id="IPR045864">
    <property type="entry name" value="aa-tRNA-synth_II/BPL/LPL"/>
</dbReference>
<name>G8YMM2_PICSO</name>
<dbReference type="InParanoid" id="G8YMM2"/>
<dbReference type="NCBIfam" id="NF001750">
    <property type="entry name" value="PRK00476.1"/>
    <property type="match status" value="1"/>
</dbReference>
<evidence type="ECO:0000256" key="3">
    <source>
        <dbReference type="ARBA" id="ARBA00022741"/>
    </source>
</evidence>
<dbReference type="eggNOG" id="KOG2411">
    <property type="taxonomic scope" value="Eukaryota"/>
</dbReference>
<protein>
    <submittedName>
        <fullName evidence="8">Piso0_001238 protein</fullName>
    </submittedName>
</protein>
<dbReference type="GO" id="GO:0005739">
    <property type="term" value="C:mitochondrion"/>
    <property type="evidence" value="ECO:0007669"/>
    <property type="project" value="TreeGrafter"/>
</dbReference>
<dbReference type="PROSITE" id="PS50862">
    <property type="entry name" value="AA_TRNA_LIGASE_II"/>
    <property type="match status" value="1"/>
</dbReference>
<comment type="similarity">
    <text evidence="1">Belongs to the class-II aminoacyl-tRNA synthetase family. Type 1 subfamily.</text>
</comment>
<dbReference type="STRING" id="559304.G8YMM2"/>
<feature type="domain" description="Aminoacyl-transfer RNA synthetases class-II family profile" evidence="7">
    <location>
        <begin position="204"/>
        <end position="662"/>
    </location>
</feature>
<gene>
    <name evidence="8" type="primary">Piso0_001238</name>
    <name evidence="8" type="ORF">GNLVRS01_PISO0E00708g</name>
</gene>
<dbReference type="SUPFAM" id="SSF50249">
    <property type="entry name" value="Nucleic acid-binding proteins"/>
    <property type="match status" value="1"/>
</dbReference>
<dbReference type="OrthoDB" id="439710at2759"/>
<keyword evidence="3" id="KW-0547">Nucleotide-binding</keyword>
<evidence type="ECO:0000256" key="6">
    <source>
        <dbReference type="ARBA" id="ARBA00023146"/>
    </source>
</evidence>
<dbReference type="InterPro" id="IPR002312">
    <property type="entry name" value="Asp/Asn-tRNA-synth_IIb"/>
</dbReference>
<dbReference type="EMBL" id="FO082055">
    <property type="protein sequence ID" value="CCE79190.1"/>
    <property type="molecule type" value="Genomic_DNA"/>
</dbReference>
<evidence type="ECO:0000256" key="1">
    <source>
        <dbReference type="ARBA" id="ARBA00006303"/>
    </source>
</evidence>
<dbReference type="PANTHER" id="PTHR22594">
    <property type="entry name" value="ASPARTYL/LYSYL-TRNA SYNTHETASE"/>
    <property type="match status" value="1"/>
</dbReference>
<reference evidence="8 9" key="1">
    <citation type="journal article" date="2012" name="G3 (Bethesda)">
        <title>Pichia sorbitophila, an interspecies yeast hybrid reveals early steps of genome resolution following polyploidization.</title>
        <authorList>
            <person name="Leh Louis V."/>
            <person name="Despons L."/>
            <person name="Friedrich A."/>
            <person name="Martin T."/>
            <person name="Durrens P."/>
            <person name="Casaregola S."/>
            <person name="Neuveglise C."/>
            <person name="Fairhead C."/>
            <person name="Marck C."/>
            <person name="Cruz J.A."/>
            <person name="Straub M.L."/>
            <person name="Kugler V."/>
            <person name="Sacerdot C."/>
            <person name="Uzunov Z."/>
            <person name="Thierry A."/>
            <person name="Weiss S."/>
            <person name="Bleykasten C."/>
            <person name="De Montigny J."/>
            <person name="Jacques N."/>
            <person name="Jung P."/>
            <person name="Lemaire M."/>
            <person name="Mallet S."/>
            <person name="Morel G."/>
            <person name="Richard G.F."/>
            <person name="Sarkar A."/>
            <person name="Savel G."/>
            <person name="Schacherer J."/>
            <person name="Seret M.L."/>
            <person name="Talla E."/>
            <person name="Samson G."/>
            <person name="Jubin C."/>
            <person name="Poulain J."/>
            <person name="Vacherie B."/>
            <person name="Barbe V."/>
            <person name="Pelletier E."/>
            <person name="Sherman D.J."/>
            <person name="Westhof E."/>
            <person name="Weissenbach J."/>
            <person name="Baret P.V."/>
            <person name="Wincker P."/>
            <person name="Gaillardin C."/>
            <person name="Dujon B."/>
            <person name="Souciet J.L."/>
        </authorList>
    </citation>
    <scope>NUCLEOTIDE SEQUENCE [LARGE SCALE GENOMIC DNA]</scope>
    <source>
        <strain evidence="9">ATCC MYA-4447 / BCRC 22081 / CBS 7064 / NBRC 10061 / NRRL Y-12695</strain>
    </source>
</reference>
<dbReference type="GO" id="GO:0004815">
    <property type="term" value="F:aspartate-tRNA ligase activity"/>
    <property type="evidence" value="ECO:0007669"/>
    <property type="project" value="TreeGrafter"/>
</dbReference>
<evidence type="ECO:0000256" key="5">
    <source>
        <dbReference type="ARBA" id="ARBA00022917"/>
    </source>
</evidence>
<dbReference type="InterPro" id="IPR004524">
    <property type="entry name" value="Asp-tRNA-ligase_1"/>
</dbReference>
<dbReference type="InterPro" id="IPR004115">
    <property type="entry name" value="GAD-like_sf"/>
</dbReference>
<dbReference type="InterPro" id="IPR012340">
    <property type="entry name" value="NA-bd_OB-fold"/>
</dbReference>
<dbReference type="Gene3D" id="2.40.50.140">
    <property type="entry name" value="Nucleic acid-binding proteins"/>
    <property type="match status" value="1"/>
</dbReference>
<keyword evidence="9" id="KW-1185">Reference proteome</keyword>
<dbReference type="InterPro" id="IPR004365">
    <property type="entry name" value="NA-bd_OB_tRNA"/>
</dbReference>
<dbReference type="InterPro" id="IPR004364">
    <property type="entry name" value="Aa-tRNA-synt_II"/>
</dbReference>
<dbReference type="PRINTS" id="PR01042">
    <property type="entry name" value="TRNASYNTHASP"/>
</dbReference>
<dbReference type="Pfam" id="PF01336">
    <property type="entry name" value="tRNA_anti-codon"/>
    <property type="match status" value="1"/>
</dbReference>
<dbReference type="AlphaFoldDB" id="G8YMM2"/>
<evidence type="ECO:0000313" key="9">
    <source>
        <dbReference type="Proteomes" id="UP000005222"/>
    </source>
</evidence>
<dbReference type="Gene3D" id="3.30.1360.30">
    <property type="entry name" value="GAD-like domain"/>
    <property type="match status" value="1"/>
</dbReference>
<evidence type="ECO:0000259" key="7">
    <source>
        <dbReference type="PROSITE" id="PS50862"/>
    </source>
</evidence>
<keyword evidence="2" id="KW-0436">Ligase</keyword>
<evidence type="ECO:0000256" key="2">
    <source>
        <dbReference type="ARBA" id="ARBA00022598"/>
    </source>
</evidence>
<evidence type="ECO:0000256" key="4">
    <source>
        <dbReference type="ARBA" id="ARBA00022840"/>
    </source>
</evidence>
<dbReference type="OMA" id="DWPLLEW"/>
<proteinExistence type="inferred from homology"/>